<dbReference type="Pfam" id="PF25759">
    <property type="entry name" value="HP1_ORF34"/>
    <property type="match status" value="1"/>
</dbReference>
<comment type="caution">
    <text evidence="1">The sequence shown here is derived from an EMBL/GenBank/DDBJ whole genome shotgun (WGS) entry which is preliminary data.</text>
</comment>
<dbReference type="EMBL" id="BSND01000003">
    <property type="protein sequence ID" value="GLP98701.1"/>
    <property type="molecule type" value="Genomic_DNA"/>
</dbReference>
<organism evidence="1 2">
    <name type="scientific">Methylophaga thalassica</name>
    <dbReference type="NCBI Taxonomy" id="40223"/>
    <lineage>
        <taxon>Bacteria</taxon>
        <taxon>Pseudomonadati</taxon>
        <taxon>Pseudomonadota</taxon>
        <taxon>Gammaproteobacteria</taxon>
        <taxon>Thiotrichales</taxon>
        <taxon>Piscirickettsiaceae</taxon>
        <taxon>Methylophaga</taxon>
    </lineage>
</organism>
<dbReference type="InterPro" id="IPR057869">
    <property type="entry name" value="HP1_YO34"/>
</dbReference>
<sequence length="180" mass="19658">MSIRLGGEKLNGKDFKVSSTLTMAGADLSGQTSYTDTAETGDKPKQLSVRYKIPFKDKAHLQQVVRLAEAKDASGNRMVYTVVNITAEGMGIRQVKFEGDLSASEDETLQLWSVSFKLTEVRSVPELKESRQEAKTVTDQVATGDTVVQEDTAVPDAVELSSFENILNFIDKHLPGSETA</sequence>
<protein>
    <recommendedName>
        <fullName evidence="3">DNA-binding protein</fullName>
    </recommendedName>
</protein>
<proteinExistence type="predicted"/>
<reference evidence="1" key="1">
    <citation type="journal article" date="2014" name="Int. J. Syst. Evol. Microbiol.">
        <title>Complete genome of a new Firmicutes species belonging to the dominant human colonic microbiota ('Ruminococcus bicirculans') reveals two chromosomes and a selective capacity to utilize plant glucans.</title>
        <authorList>
            <consortium name="NISC Comparative Sequencing Program"/>
            <person name="Wegmann U."/>
            <person name="Louis P."/>
            <person name="Goesmann A."/>
            <person name="Henrissat B."/>
            <person name="Duncan S.H."/>
            <person name="Flint H.J."/>
        </authorList>
    </citation>
    <scope>NUCLEOTIDE SEQUENCE</scope>
    <source>
        <strain evidence="1">NBRC 102424</strain>
    </source>
</reference>
<evidence type="ECO:0000313" key="1">
    <source>
        <dbReference type="EMBL" id="GLP98701.1"/>
    </source>
</evidence>
<gene>
    <name evidence="1" type="ORF">GCM10007891_05550</name>
</gene>
<dbReference type="RefSeq" id="WP_284722360.1">
    <property type="nucleotide sequence ID" value="NZ_BSND01000003.1"/>
</dbReference>
<keyword evidence="2" id="KW-1185">Reference proteome</keyword>
<accession>A0ABQ5TR85</accession>
<reference evidence="1" key="2">
    <citation type="submission" date="2023-01" db="EMBL/GenBank/DDBJ databases">
        <title>Draft genome sequence of Methylophaga thalassica strain NBRC 102424.</title>
        <authorList>
            <person name="Sun Q."/>
            <person name="Mori K."/>
        </authorList>
    </citation>
    <scope>NUCLEOTIDE SEQUENCE</scope>
    <source>
        <strain evidence="1">NBRC 102424</strain>
    </source>
</reference>
<name>A0ABQ5TR85_9GAMM</name>
<evidence type="ECO:0008006" key="3">
    <source>
        <dbReference type="Google" id="ProtNLM"/>
    </source>
</evidence>
<dbReference type="Proteomes" id="UP001161423">
    <property type="component" value="Unassembled WGS sequence"/>
</dbReference>
<evidence type="ECO:0000313" key="2">
    <source>
        <dbReference type="Proteomes" id="UP001161423"/>
    </source>
</evidence>